<sequence length="109" mass="12436">MEGKKKNMIKTNQAEAKKSTMFIKEQQKHHVQAKSTMSIRRIMLINKMLGNKCQELGEGGEHLGEVDRQGEKEDQGGFITGLVERMMMVVMFRHQVHQGIHLLLASMSL</sequence>
<evidence type="ECO:0000313" key="2">
    <source>
        <dbReference type="EMBL" id="KAF9595219.1"/>
    </source>
</evidence>
<evidence type="ECO:0000313" key="3">
    <source>
        <dbReference type="Proteomes" id="UP000631114"/>
    </source>
</evidence>
<feature type="region of interest" description="Disordered" evidence="1">
    <location>
        <begin position="1"/>
        <end position="34"/>
    </location>
</feature>
<accession>A0A835HB27</accession>
<keyword evidence="3" id="KW-1185">Reference proteome</keyword>
<evidence type="ECO:0000256" key="1">
    <source>
        <dbReference type="SAM" id="MobiDB-lite"/>
    </source>
</evidence>
<protein>
    <submittedName>
        <fullName evidence="2">Uncharacterized protein</fullName>
    </submittedName>
</protein>
<organism evidence="2 3">
    <name type="scientific">Coptis chinensis</name>
    <dbReference type="NCBI Taxonomy" id="261450"/>
    <lineage>
        <taxon>Eukaryota</taxon>
        <taxon>Viridiplantae</taxon>
        <taxon>Streptophyta</taxon>
        <taxon>Embryophyta</taxon>
        <taxon>Tracheophyta</taxon>
        <taxon>Spermatophyta</taxon>
        <taxon>Magnoliopsida</taxon>
        <taxon>Ranunculales</taxon>
        <taxon>Ranunculaceae</taxon>
        <taxon>Coptidoideae</taxon>
        <taxon>Coptis</taxon>
    </lineage>
</organism>
<dbReference type="EMBL" id="JADFTS010000008">
    <property type="protein sequence ID" value="KAF9595219.1"/>
    <property type="molecule type" value="Genomic_DNA"/>
</dbReference>
<gene>
    <name evidence="2" type="ORF">IFM89_037817</name>
</gene>
<dbReference type="AlphaFoldDB" id="A0A835HB27"/>
<dbReference type="Proteomes" id="UP000631114">
    <property type="component" value="Unassembled WGS sequence"/>
</dbReference>
<proteinExistence type="predicted"/>
<comment type="caution">
    <text evidence="2">The sequence shown here is derived from an EMBL/GenBank/DDBJ whole genome shotgun (WGS) entry which is preliminary data.</text>
</comment>
<reference evidence="2 3" key="1">
    <citation type="submission" date="2020-10" db="EMBL/GenBank/DDBJ databases">
        <title>The Coptis chinensis genome and diversification of protoberbering-type alkaloids.</title>
        <authorList>
            <person name="Wang B."/>
            <person name="Shu S."/>
            <person name="Song C."/>
            <person name="Liu Y."/>
        </authorList>
    </citation>
    <scope>NUCLEOTIDE SEQUENCE [LARGE SCALE GENOMIC DNA]</scope>
    <source>
        <strain evidence="2">HL-2020</strain>
        <tissue evidence="2">Leaf</tissue>
    </source>
</reference>
<name>A0A835HB27_9MAGN</name>